<dbReference type="RefSeq" id="WP_019401847.1">
    <property type="nucleotide sequence ID" value="NZ_JACIEN010000004.1"/>
</dbReference>
<evidence type="ECO:0000256" key="6">
    <source>
        <dbReference type="ARBA" id="ARBA00022989"/>
    </source>
</evidence>
<comment type="caution">
    <text evidence="11">The sequence shown here is derived from an EMBL/GenBank/DDBJ whole genome shotgun (WGS) entry which is preliminary data.</text>
</comment>
<feature type="transmembrane region" description="Helical" evidence="9">
    <location>
        <begin position="121"/>
        <end position="145"/>
    </location>
</feature>
<comment type="similarity">
    <text evidence="2">Belongs to the ABC-2 integral membrane protein family.</text>
</comment>
<protein>
    <submittedName>
        <fullName evidence="11">Lipopolysaccharide transport system permease protein</fullName>
    </submittedName>
</protein>
<evidence type="ECO:0000256" key="4">
    <source>
        <dbReference type="ARBA" id="ARBA00022475"/>
    </source>
</evidence>
<keyword evidence="12" id="KW-1185">Reference proteome</keyword>
<evidence type="ECO:0000256" key="3">
    <source>
        <dbReference type="ARBA" id="ARBA00022448"/>
    </source>
</evidence>
<evidence type="ECO:0000313" key="12">
    <source>
        <dbReference type="Proteomes" id="UP000577362"/>
    </source>
</evidence>
<dbReference type="Pfam" id="PF01061">
    <property type="entry name" value="ABC2_membrane"/>
    <property type="match status" value="1"/>
</dbReference>
<accession>A0A840C037</accession>
<dbReference type="GO" id="GO:0015774">
    <property type="term" value="P:polysaccharide transport"/>
    <property type="evidence" value="ECO:0007669"/>
    <property type="project" value="UniProtKB-KW"/>
</dbReference>
<sequence>MSLFPTRADWRRAAEDLTQGLAAWHIWSLLAFNDIRQRYKRSRFGQFWITLSTGIFIAGIGIVYSYLFDRPIETYVPYLSVNIVIWTLLAGIVTDSTGVFTQAGHILGQQAMPKTIFVMRVIVRQLIILAHNLVIIALVFMLFGIVPTPAVVMVVPGLLLALVASLLTAMAIGLLCTRFRDLPQIIQSLLQVAFFLTPVMWHTDQLGGQASYIVDFNPFAVFLLIVADPLHGQWPGVERYLQALAVIVLMGLVAAPLFARFRARIVYWL</sequence>
<dbReference type="PANTHER" id="PTHR30413">
    <property type="entry name" value="INNER MEMBRANE TRANSPORT PERMEASE"/>
    <property type="match status" value="1"/>
</dbReference>
<evidence type="ECO:0000256" key="5">
    <source>
        <dbReference type="ARBA" id="ARBA00022692"/>
    </source>
</evidence>
<evidence type="ECO:0000313" key="11">
    <source>
        <dbReference type="EMBL" id="MBB4018570.1"/>
    </source>
</evidence>
<evidence type="ECO:0000256" key="2">
    <source>
        <dbReference type="ARBA" id="ARBA00007783"/>
    </source>
</evidence>
<organism evidence="11 12">
    <name type="scientific">Chelatococcus caeni</name>
    <dbReference type="NCBI Taxonomy" id="1348468"/>
    <lineage>
        <taxon>Bacteria</taxon>
        <taxon>Pseudomonadati</taxon>
        <taxon>Pseudomonadota</taxon>
        <taxon>Alphaproteobacteria</taxon>
        <taxon>Hyphomicrobiales</taxon>
        <taxon>Chelatococcaceae</taxon>
        <taxon>Chelatococcus</taxon>
    </lineage>
</organism>
<name>A0A840C037_9HYPH</name>
<dbReference type="AlphaFoldDB" id="A0A840C037"/>
<gene>
    <name evidence="11" type="ORF">GGR16_003617</name>
</gene>
<keyword evidence="3" id="KW-0813">Transport</keyword>
<keyword evidence="5 9" id="KW-0812">Transmembrane</keyword>
<dbReference type="InterPro" id="IPR013525">
    <property type="entry name" value="ABC2_TM"/>
</dbReference>
<dbReference type="PANTHER" id="PTHR30413:SF10">
    <property type="entry name" value="CAPSULE POLYSACCHARIDE EXPORT INNER-MEMBRANE PROTEIN CTRC"/>
    <property type="match status" value="1"/>
</dbReference>
<dbReference type="GO" id="GO:0005886">
    <property type="term" value="C:plasma membrane"/>
    <property type="evidence" value="ECO:0007669"/>
    <property type="project" value="UniProtKB-SubCell"/>
</dbReference>
<feature type="transmembrane region" description="Helical" evidence="9">
    <location>
        <begin position="79"/>
        <end position="100"/>
    </location>
</feature>
<keyword evidence="8 9" id="KW-0472">Membrane</keyword>
<keyword evidence="4" id="KW-1003">Cell membrane</keyword>
<evidence type="ECO:0000256" key="1">
    <source>
        <dbReference type="ARBA" id="ARBA00004651"/>
    </source>
</evidence>
<feature type="transmembrane region" description="Helical" evidence="9">
    <location>
        <begin position="151"/>
        <end position="175"/>
    </location>
</feature>
<feature type="domain" description="ABC-2 type transporter transmembrane" evidence="10">
    <location>
        <begin position="33"/>
        <end position="222"/>
    </location>
</feature>
<keyword evidence="7" id="KW-0625">Polysaccharide transport</keyword>
<keyword evidence="7" id="KW-0762">Sugar transport</keyword>
<proteinExistence type="inferred from homology"/>
<dbReference type="GO" id="GO:0140359">
    <property type="term" value="F:ABC-type transporter activity"/>
    <property type="evidence" value="ECO:0007669"/>
    <property type="project" value="InterPro"/>
</dbReference>
<evidence type="ECO:0000256" key="7">
    <source>
        <dbReference type="ARBA" id="ARBA00023047"/>
    </source>
</evidence>
<keyword evidence="6 9" id="KW-1133">Transmembrane helix</keyword>
<dbReference type="EMBL" id="JACIEN010000004">
    <property type="protein sequence ID" value="MBB4018570.1"/>
    <property type="molecule type" value="Genomic_DNA"/>
</dbReference>
<feature type="transmembrane region" description="Helical" evidence="9">
    <location>
        <begin position="240"/>
        <end position="259"/>
    </location>
</feature>
<reference evidence="11 12" key="1">
    <citation type="submission" date="2020-08" db="EMBL/GenBank/DDBJ databases">
        <title>Genomic Encyclopedia of Type Strains, Phase IV (KMG-IV): sequencing the most valuable type-strain genomes for metagenomic binning, comparative biology and taxonomic classification.</title>
        <authorList>
            <person name="Goeker M."/>
        </authorList>
    </citation>
    <scope>NUCLEOTIDE SEQUENCE [LARGE SCALE GENOMIC DNA]</scope>
    <source>
        <strain evidence="11 12">DSM 103737</strain>
    </source>
</reference>
<evidence type="ECO:0000256" key="8">
    <source>
        <dbReference type="ARBA" id="ARBA00023136"/>
    </source>
</evidence>
<feature type="transmembrane region" description="Helical" evidence="9">
    <location>
        <begin position="47"/>
        <end position="67"/>
    </location>
</feature>
<comment type="subcellular location">
    <subcellularLocation>
        <location evidence="1">Cell membrane</location>
        <topology evidence="1">Multi-pass membrane protein</topology>
    </subcellularLocation>
</comment>
<dbReference type="Proteomes" id="UP000577362">
    <property type="component" value="Unassembled WGS sequence"/>
</dbReference>
<evidence type="ECO:0000259" key="10">
    <source>
        <dbReference type="Pfam" id="PF01061"/>
    </source>
</evidence>
<evidence type="ECO:0000256" key="9">
    <source>
        <dbReference type="SAM" id="Phobius"/>
    </source>
</evidence>
<dbReference type="GO" id="GO:0015920">
    <property type="term" value="P:lipopolysaccharide transport"/>
    <property type="evidence" value="ECO:0007669"/>
    <property type="project" value="TreeGrafter"/>
</dbReference>